<accession>A0A1B0GH19</accession>
<keyword evidence="2" id="KW-0479">Metal-binding</keyword>
<dbReference type="PROSITE" id="PS00028">
    <property type="entry name" value="ZINC_FINGER_C2H2_1"/>
    <property type="match status" value="8"/>
</dbReference>
<dbReference type="GO" id="GO:0005634">
    <property type="term" value="C:nucleus"/>
    <property type="evidence" value="ECO:0007669"/>
    <property type="project" value="UniProtKB-SubCell"/>
</dbReference>
<dbReference type="GO" id="GO:0008270">
    <property type="term" value="F:zinc ion binding"/>
    <property type="evidence" value="ECO:0007669"/>
    <property type="project" value="UniProtKB-KW"/>
</dbReference>
<name>A0A1B0GH19_LUTLO</name>
<dbReference type="PROSITE" id="PS50157">
    <property type="entry name" value="ZINC_FINGER_C2H2_2"/>
    <property type="match status" value="10"/>
</dbReference>
<evidence type="ECO:0000256" key="6">
    <source>
        <dbReference type="ARBA" id="ARBA00023125"/>
    </source>
</evidence>
<evidence type="ECO:0000313" key="13">
    <source>
        <dbReference type="Proteomes" id="UP000092461"/>
    </source>
</evidence>
<feature type="domain" description="C2H2-type" evidence="10">
    <location>
        <begin position="94"/>
        <end position="122"/>
    </location>
</feature>
<comment type="subcellular location">
    <subcellularLocation>
        <location evidence="1">Nucleus</location>
    </subcellularLocation>
</comment>
<evidence type="ECO:0000313" key="11">
    <source>
        <dbReference type="EMBL" id="MBC1169811.1"/>
    </source>
</evidence>
<feature type="region of interest" description="Disordered" evidence="9">
    <location>
        <begin position="242"/>
        <end position="264"/>
    </location>
</feature>
<dbReference type="EMBL" id="AJWK01003887">
    <property type="status" value="NOT_ANNOTATED_CDS"/>
    <property type="molecule type" value="Genomic_DNA"/>
</dbReference>
<proteinExistence type="predicted"/>
<feature type="domain" description="C2H2-type" evidence="10">
    <location>
        <begin position="38"/>
        <end position="65"/>
    </location>
</feature>
<dbReference type="FunFam" id="3.30.160.60:FF:002343">
    <property type="entry name" value="Zinc finger protein 33A"/>
    <property type="match status" value="2"/>
</dbReference>
<dbReference type="GO" id="GO:0048729">
    <property type="term" value="P:tissue morphogenesis"/>
    <property type="evidence" value="ECO:0007669"/>
    <property type="project" value="UniProtKB-ARBA"/>
</dbReference>
<dbReference type="VEuPathDB" id="VectorBase:LLONM1_002058"/>
<dbReference type="GO" id="GO:0048598">
    <property type="term" value="P:embryonic morphogenesis"/>
    <property type="evidence" value="ECO:0007669"/>
    <property type="project" value="UniProtKB-ARBA"/>
</dbReference>
<sequence length="613" mass="71250">MKTEVGSCVLCQVHVPCRKSHYIFSKKHEKTHLGVKEYVCEVCNKAFGSSHNLRVHKIVHSGNKPFLCRTCGKSFARRAEVRDHERIHTGEKPFKCDICAMSFAQRSNLQSHKRATHLNEKRYRCEVCEKTFKRRRLLDYHTQTPEEDNVADILSRILEIPVEVGLIHSEYMCLNCELICREYAGIEIRMHRIKEEVIENYNKIISTIEYVEVPAKEEIVEEVPEEAYGDEVAIYTEEDPTERSFDYDASTQGSPQEAKEETTADAEHVMILTESTTESGNEDQENRDLCKSDESVKHESRIYTRKDNVFCCHLCPQETLIDDPTEFTMHMKGKHMQKLYICDICGMDCRRRMYLLRHLAFGSSHNLRVHKIVHSGNKPFLCRTCGKSFARRAEVRDHERIHTGEKPFKCDICAMSFAQRSNLQSHKRATHLNEKRYRCEVCEKTFKRRRLLDYHTQAAHTGERPFKCTLCPSSFVYPEHLKKHLLIHSNEKKYTCEGFNNQDNRNTHRFVHSDKKPFECVQCGQGFMRKPLLFAHMKSEGHLSDTIIVNQPQLLEHPGVGESENPNTEMTSAGRSTYIISSEEAEEQMSQIIDDISIEEQVHDVDKKNIKIE</sequence>
<evidence type="ECO:0000259" key="10">
    <source>
        <dbReference type="PROSITE" id="PS50157"/>
    </source>
</evidence>
<feature type="domain" description="C2H2-type" evidence="10">
    <location>
        <begin position="123"/>
        <end position="150"/>
    </location>
</feature>
<keyword evidence="3" id="KW-0677">Repeat</keyword>
<dbReference type="SUPFAM" id="SSF57667">
    <property type="entry name" value="beta-beta-alpha zinc fingers"/>
    <property type="match status" value="6"/>
</dbReference>
<dbReference type="FunFam" id="3.30.160.60:FF:001732">
    <property type="entry name" value="Zgc:162936"/>
    <property type="match status" value="2"/>
</dbReference>
<dbReference type="EMBL" id="GITU01001108">
    <property type="protein sequence ID" value="MBC1169811.1"/>
    <property type="molecule type" value="Transcribed_RNA"/>
</dbReference>
<dbReference type="AlphaFoldDB" id="A0A1B0GH19"/>
<feature type="domain" description="C2H2-type" evidence="10">
    <location>
        <begin position="466"/>
        <end position="493"/>
    </location>
</feature>
<reference evidence="12" key="3">
    <citation type="submission" date="2020-05" db="UniProtKB">
        <authorList>
            <consortium name="EnsemblMetazoa"/>
        </authorList>
    </citation>
    <scope>IDENTIFICATION</scope>
    <source>
        <strain evidence="12">Jacobina</strain>
    </source>
</reference>
<dbReference type="Pfam" id="PF00096">
    <property type="entry name" value="zf-C2H2"/>
    <property type="match status" value="9"/>
</dbReference>
<dbReference type="GO" id="GO:0000978">
    <property type="term" value="F:RNA polymerase II cis-regulatory region sequence-specific DNA binding"/>
    <property type="evidence" value="ECO:0007669"/>
    <property type="project" value="TreeGrafter"/>
</dbReference>
<evidence type="ECO:0000313" key="12">
    <source>
        <dbReference type="EnsemblMetazoa" id="LLOJ000994-PA"/>
    </source>
</evidence>
<feature type="domain" description="C2H2-type" evidence="10">
    <location>
        <begin position="437"/>
        <end position="465"/>
    </location>
</feature>
<feature type="domain" description="C2H2-type" evidence="10">
    <location>
        <begin position="66"/>
        <end position="93"/>
    </location>
</feature>
<evidence type="ECO:0000256" key="1">
    <source>
        <dbReference type="ARBA" id="ARBA00004123"/>
    </source>
</evidence>
<dbReference type="Gene3D" id="3.30.160.60">
    <property type="entry name" value="Classic Zinc Finger"/>
    <property type="match status" value="10"/>
</dbReference>
<evidence type="ECO:0000256" key="3">
    <source>
        <dbReference type="ARBA" id="ARBA00022737"/>
    </source>
</evidence>
<dbReference type="GO" id="GO:0006357">
    <property type="term" value="P:regulation of transcription by RNA polymerase II"/>
    <property type="evidence" value="ECO:0007669"/>
    <property type="project" value="TreeGrafter"/>
</dbReference>
<organism evidence="12 13">
    <name type="scientific">Lutzomyia longipalpis</name>
    <name type="common">Sand fly</name>
    <dbReference type="NCBI Taxonomy" id="7200"/>
    <lineage>
        <taxon>Eukaryota</taxon>
        <taxon>Metazoa</taxon>
        <taxon>Ecdysozoa</taxon>
        <taxon>Arthropoda</taxon>
        <taxon>Hexapoda</taxon>
        <taxon>Insecta</taxon>
        <taxon>Pterygota</taxon>
        <taxon>Neoptera</taxon>
        <taxon>Endopterygota</taxon>
        <taxon>Diptera</taxon>
        <taxon>Nematocera</taxon>
        <taxon>Psychodoidea</taxon>
        <taxon>Psychodidae</taxon>
        <taxon>Lutzomyia</taxon>
        <taxon>Lutzomyia</taxon>
    </lineage>
</organism>
<dbReference type="EMBL" id="AJWK01003889">
    <property type="status" value="NOT_ANNOTATED_CDS"/>
    <property type="molecule type" value="Genomic_DNA"/>
</dbReference>
<evidence type="ECO:0000256" key="9">
    <source>
        <dbReference type="SAM" id="MobiDB-lite"/>
    </source>
</evidence>
<dbReference type="PANTHER" id="PTHR24404">
    <property type="entry name" value="ZINC FINGER PROTEIN"/>
    <property type="match status" value="1"/>
</dbReference>
<dbReference type="GO" id="GO:0005694">
    <property type="term" value="C:chromosome"/>
    <property type="evidence" value="ECO:0007669"/>
    <property type="project" value="UniProtKB-ARBA"/>
</dbReference>
<feature type="domain" description="C2H2-type" evidence="10">
    <location>
        <begin position="518"/>
        <end position="547"/>
    </location>
</feature>
<dbReference type="InterPro" id="IPR050589">
    <property type="entry name" value="Ikaros_C2H2-ZF"/>
</dbReference>
<evidence type="ECO:0000256" key="8">
    <source>
        <dbReference type="PROSITE-ProRule" id="PRU00042"/>
    </source>
</evidence>
<reference evidence="13" key="1">
    <citation type="submission" date="2012-05" db="EMBL/GenBank/DDBJ databases">
        <title>Whole Genome Assembly of Lutzomyia longipalpis.</title>
        <authorList>
            <person name="Richards S."/>
            <person name="Qu C."/>
            <person name="Dillon R."/>
            <person name="Worley K."/>
            <person name="Scherer S."/>
            <person name="Batterton M."/>
            <person name="Taylor A."/>
            <person name="Hawes A."/>
            <person name="Hernandez B."/>
            <person name="Kovar C."/>
            <person name="Mandapat C."/>
            <person name="Pham C."/>
            <person name="Qu C."/>
            <person name="Jing C."/>
            <person name="Bess C."/>
            <person name="Bandaranaike D."/>
            <person name="Ngo D."/>
            <person name="Ongeri F."/>
            <person name="Arias F."/>
            <person name="Lara F."/>
            <person name="Weissenberger G."/>
            <person name="Kamau G."/>
            <person name="Han H."/>
            <person name="Shen H."/>
            <person name="Dinh H."/>
            <person name="Khalil I."/>
            <person name="Jones J."/>
            <person name="Shafer J."/>
            <person name="Jayaseelan J."/>
            <person name="Quiroz J."/>
            <person name="Blankenburg K."/>
            <person name="Nguyen L."/>
            <person name="Jackson L."/>
            <person name="Francisco L."/>
            <person name="Tang L.-Y."/>
            <person name="Pu L.-L."/>
            <person name="Perales L."/>
            <person name="Lorensuhewa L."/>
            <person name="Munidasa M."/>
            <person name="Coyle M."/>
            <person name="Taylor M."/>
            <person name="Puazo M."/>
            <person name="Firestine M."/>
            <person name="Scheel M."/>
            <person name="Javaid M."/>
            <person name="Wang M."/>
            <person name="Li M."/>
            <person name="Tabassum N."/>
            <person name="Saada N."/>
            <person name="Osuji N."/>
            <person name="Aqrawi P."/>
            <person name="Fu Q."/>
            <person name="Thornton R."/>
            <person name="Raj R."/>
            <person name="Goodspeed R."/>
            <person name="Mata R."/>
            <person name="Najjar R."/>
            <person name="Gubbala S."/>
            <person name="Lee S."/>
            <person name="Denson S."/>
            <person name="Patil S."/>
            <person name="Macmil S."/>
            <person name="Qi S."/>
            <person name="Matskevitch T."/>
            <person name="Palculict T."/>
            <person name="Mathew T."/>
            <person name="Vee V."/>
            <person name="Velamala V."/>
            <person name="Korchina V."/>
            <person name="Cai W."/>
            <person name="Liu W."/>
            <person name="Dai W."/>
            <person name="Zou X."/>
            <person name="Zhu Y."/>
            <person name="Zhang Y."/>
            <person name="Wu Y.-Q."/>
            <person name="Xin Y."/>
            <person name="Nazarath L."/>
            <person name="Kovar C."/>
            <person name="Han Y."/>
            <person name="Muzny D."/>
            <person name="Gibbs R."/>
        </authorList>
    </citation>
    <scope>NUCLEOTIDE SEQUENCE [LARGE SCALE GENOMIC DNA]</scope>
    <source>
        <strain evidence="13">Jacobina</strain>
    </source>
</reference>
<evidence type="ECO:0000256" key="5">
    <source>
        <dbReference type="ARBA" id="ARBA00022833"/>
    </source>
</evidence>
<keyword evidence="7" id="KW-0539">Nucleus</keyword>
<evidence type="ECO:0000256" key="7">
    <source>
        <dbReference type="ARBA" id="ARBA00023242"/>
    </source>
</evidence>
<protein>
    <submittedName>
        <fullName evidence="11">Putative c2h2-type zn-finger protein</fullName>
    </submittedName>
</protein>
<feature type="domain" description="C2H2-type" evidence="10">
    <location>
        <begin position="380"/>
        <end position="407"/>
    </location>
</feature>
<dbReference type="FunFam" id="3.30.160.60:FF:000624">
    <property type="entry name" value="zinc finger protein 697"/>
    <property type="match status" value="1"/>
</dbReference>
<dbReference type="Proteomes" id="UP000092461">
    <property type="component" value="Unassembled WGS sequence"/>
</dbReference>
<keyword evidence="13" id="KW-1185">Reference proteome</keyword>
<dbReference type="InterPro" id="IPR036236">
    <property type="entry name" value="Znf_C2H2_sf"/>
</dbReference>
<dbReference type="EMBL" id="AJWK01003890">
    <property type="status" value="NOT_ANNOTATED_CDS"/>
    <property type="molecule type" value="Genomic_DNA"/>
</dbReference>
<keyword evidence="4 8" id="KW-0863">Zinc-finger</keyword>
<reference evidence="11" key="2">
    <citation type="journal article" date="2020" name="BMC">
        <title>Leishmania infection induces a limited differential gene expression in the sand fly midgut.</title>
        <authorList>
            <person name="Coutinho-Abreu I.V."/>
            <person name="Serafim T.D."/>
            <person name="Meneses C."/>
            <person name="Kamhawi S."/>
            <person name="Oliveira F."/>
            <person name="Valenzuela J.G."/>
        </authorList>
    </citation>
    <scope>NUCLEOTIDE SEQUENCE</scope>
    <source>
        <strain evidence="11">Jacobina</strain>
        <tissue evidence="11">Midgut</tissue>
    </source>
</reference>
<keyword evidence="5" id="KW-0862">Zinc</keyword>
<dbReference type="VEuPathDB" id="VectorBase:LLOJ000994"/>
<keyword evidence="6" id="KW-0238">DNA-binding</keyword>
<evidence type="ECO:0000256" key="4">
    <source>
        <dbReference type="ARBA" id="ARBA00022771"/>
    </source>
</evidence>
<dbReference type="GO" id="GO:0045893">
    <property type="term" value="P:positive regulation of DNA-templated transcription"/>
    <property type="evidence" value="ECO:0007669"/>
    <property type="project" value="UniProtKB-ARBA"/>
</dbReference>
<dbReference type="EnsemblMetazoa" id="LLOJ000994-RA">
    <property type="protein sequence ID" value="LLOJ000994-PA"/>
    <property type="gene ID" value="LLOJ000994"/>
</dbReference>
<dbReference type="PANTHER" id="PTHR24404:SF114">
    <property type="entry name" value="KLUMPFUSS, ISOFORM B-RELATED"/>
    <property type="match status" value="1"/>
</dbReference>
<evidence type="ECO:0000256" key="2">
    <source>
        <dbReference type="ARBA" id="ARBA00022723"/>
    </source>
</evidence>
<dbReference type="EMBL" id="AJWK01003888">
    <property type="status" value="NOT_ANNOTATED_CDS"/>
    <property type="molecule type" value="Genomic_DNA"/>
</dbReference>
<feature type="domain" description="C2H2-type" evidence="10">
    <location>
        <begin position="408"/>
        <end position="436"/>
    </location>
</feature>
<dbReference type="InterPro" id="IPR013087">
    <property type="entry name" value="Znf_C2H2_type"/>
</dbReference>
<dbReference type="SMART" id="SM00355">
    <property type="entry name" value="ZnF_C2H2"/>
    <property type="match status" value="11"/>
</dbReference>
<dbReference type="FunFam" id="3.30.160.60:FF:000100">
    <property type="entry name" value="Zinc finger 45-like"/>
    <property type="match status" value="1"/>
</dbReference>
<feature type="domain" description="C2H2-type" evidence="10">
    <location>
        <begin position="340"/>
        <end position="379"/>
    </location>
</feature>
<dbReference type="GO" id="GO:0003700">
    <property type="term" value="F:DNA-binding transcription factor activity"/>
    <property type="evidence" value="ECO:0007669"/>
    <property type="project" value="TreeGrafter"/>
</dbReference>